<sequence>MATPRAGFGLLARPSNRYRPRRLAEAGPSEVLSRSADQTPTSDAGGQLISKPESSPQPKSLPRVFEAPHSRQTGLPQPLDRNELGSRQQSSGSGRGTSLTDSRCRSQSRFCSSLKDQPNDDSFMLQQPPPRGRSSSVAIGASQRANTRKMTPSNPLLQGYHDAGLGITHLDHDVARSPSPICVTGIAAVRKSAASRPVIYPELDRYRGFRGSEDVPDRPWVDVPFHLATHDLPPLTPASIFASGCSSSQVSESSSTKFSESPGPSSYSRDTTPTSISSNSPILVAPSRMFAPPKMRQDSPSTSRSPFTRKWAGSIASEADSPSIDMQGLAAARESTTSSSSSSTVRDGEKSKRRDRRSPARLSPPPPSPPTQKTSPTSTKVKDHSPSKPSRDASKTFQLALPVPKASASQAQAPPFSRAGPPPRPSRRGTPDMQSQLFESIPIIQSNLKSTSRVAERRGSEPTTLRSSPRSTTALTQTLNVTYTSHVVPIGREPEADLRHRAAQRTIPKVGSTFNAKFPFFGRRKASPGRKNAMLGESVKKSARKGPVAGTGHEGYGRFGAIRKRSGSGYNPGTFSGFQSSQDNLASDDSFLVDRVKPVAIAGGEVVEDRNSSDEPDHLGSSQSVTSGRPSTESKVSHESLWTSQSACRVNLSPSSMPRRFHSSSSRRPSGFSNGDDAFVNTIALRRSVQRLQSSPNNPLRLPQPIVVHGLDSSPSPMTSFDTSSLSDESHMEMQRGTSLESEAPPRAPKKLLDRARSPRKWHLFSRSQTRSNANIKSKKNEVQAAVVAVQKRQVPFYAMLDSSENGESTALDIQEFLRCAKVYAPSPAAASMPETHLPEFGSPEHETTSISSKSHVHPTLGHGRREAGQPPWTCDPMDQEMASGPGKRSRLLQVGRIPIVVRGRSQNASPQSFSRPFLTSFSNQPQAMAAEVYDPESIAKGPTPVSDAAPEARTGSESIGVSSDVYLAPKECSEPTWDDEEFISFSPPTMSDVTSSSSSGGVGPFVGATAVIPKPDDPPAEDEVWDEYDDLLGVDNDRPRRSATSSQGIPFYLELYQRNVENDASLESPVLVPVSGKVTTHSKAPPHLPSPNAGRTERIWMAVQSHLCPVIPPSATEGSNSCGTGPGRVHMDVSLPQEAKRGSMSSGKTVFSDSSAVSSEDGSPLAQVNLRVGSMTVSKWLTFGQVLFSDVRHELVVDRSAPKRHSVLVIDGLGNDDWSFYAAETYPSASFYNLSPRAPLPTQVQNSPSSFPLAPANHHQVQYMCQLEKFPFAPQSFDCLVYRFPVAGPELQYKNIVNEARRVLRPGGYLELSILDVDLNNMGNRGRRAIRRLKEHINEQTAGTNLASTADLVLRLLGNAGFSDIKSARVGVPVASSIRRSDAGVAKRTGKDEGIKKKDAPSLAEMMSDDSPTADANITKIVSRIGRWWYTRCYEGTSGCAPDKSIWADKPLLSECERLGTSLKLMVCCARAPDRVSSV</sequence>
<feature type="compositionally biased region" description="Polar residues" evidence="1">
    <location>
        <begin position="620"/>
        <end position="648"/>
    </location>
</feature>
<protein>
    <recommendedName>
        <fullName evidence="4">Methyltransferase type 11 domain-containing protein</fullName>
    </recommendedName>
</protein>
<dbReference type="EMBL" id="LAYC01000002">
    <property type="protein sequence ID" value="KYK57068.1"/>
    <property type="molecule type" value="Genomic_DNA"/>
</dbReference>
<accession>A0A151GJ10</accession>
<keyword evidence="3" id="KW-1185">Reference proteome</keyword>
<feature type="region of interest" description="Disordered" evidence="1">
    <location>
        <begin position="1"/>
        <end position="154"/>
    </location>
</feature>
<dbReference type="InterPro" id="IPR029063">
    <property type="entry name" value="SAM-dependent_MTases_sf"/>
</dbReference>
<evidence type="ECO:0000313" key="2">
    <source>
        <dbReference type="EMBL" id="KYK57068.1"/>
    </source>
</evidence>
<feature type="region of interest" description="Disordered" evidence="1">
    <location>
        <begin position="1387"/>
        <end position="1412"/>
    </location>
</feature>
<dbReference type="SUPFAM" id="SSF53335">
    <property type="entry name" value="S-adenosyl-L-methionine-dependent methyltransferases"/>
    <property type="match status" value="1"/>
</dbReference>
<dbReference type="Gene3D" id="3.40.50.150">
    <property type="entry name" value="Vaccinia Virus protein VP39"/>
    <property type="match status" value="1"/>
</dbReference>
<dbReference type="STRING" id="98403.A0A151GJ10"/>
<evidence type="ECO:0008006" key="4">
    <source>
        <dbReference type="Google" id="ProtNLM"/>
    </source>
</evidence>
<feature type="region of interest" description="Disordered" evidence="1">
    <location>
        <begin position="841"/>
        <end position="869"/>
    </location>
</feature>
<feature type="region of interest" description="Disordered" evidence="1">
    <location>
        <begin position="1140"/>
        <end position="1159"/>
    </location>
</feature>
<dbReference type="GeneID" id="63716718"/>
<feature type="compositionally biased region" description="Polar residues" evidence="1">
    <location>
        <begin position="713"/>
        <end position="727"/>
    </location>
</feature>
<feature type="compositionally biased region" description="Low complexity" evidence="1">
    <location>
        <begin position="335"/>
        <end position="344"/>
    </location>
</feature>
<feature type="compositionally biased region" description="Low complexity" evidence="1">
    <location>
        <begin position="462"/>
        <end position="473"/>
    </location>
</feature>
<proteinExistence type="predicted"/>
<feature type="compositionally biased region" description="Polar residues" evidence="1">
    <location>
        <begin position="133"/>
        <end position="154"/>
    </location>
</feature>
<dbReference type="InParanoid" id="A0A151GJ10"/>
<feature type="region of interest" description="Disordered" evidence="1">
    <location>
        <begin position="251"/>
        <end position="473"/>
    </location>
</feature>
<feature type="region of interest" description="Disordered" evidence="1">
    <location>
        <begin position="521"/>
        <end position="560"/>
    </location>
</feature>
<feature type="compositionally biased region" description="Polar residues" evidence="1">
    <location>
        <begin position="432"/>
        <end position="453"/>
    </location>
</feature>
<feature type="compositionally biased region" description="Basic and acidic residues" evidence="1">
    <location>
        <begin position="1390"/>
        <end position="1401"/>
    </location>
</feature>
<feature type="region of interest" description="Disordered" evidence="1">
    <location>
        <begin position="711"/>
        <end position="748"/>
    </location>
</feature>
<feature type="compositionally biased region" description="Low complexity" evidence="1">
    <location>
        <begin position="406"/>
        <end position="419"/>
    </location>
</feature>
<reference evidence="2 3" key="1">
    <citation type="journal article" date="2016" name="Sci. Rep.">
        <title>Insights into Adaptations to a Near-Obligate Nematode Endoparasitic Lifestyle from the Finished Genome of Drechmeria coniospora.</title>
        <authorList>
            <person name="Zhang L."/>
            <person name="Zhou Z."/>
            <person name="Guo Q."/>
            <person name="Fokkens L."/>
            <person name="Miskei M."/>
            <person name="Pocsi I."/>
            <person name="Zhang W."/>
            <person name="Chen M."/>
            <person name="Wang L."/>
            <person name="Sun Y."/>
            <person name="Donzelli B.G."/>
            <person name="Gibson D.M."/>
            <person name="Nelson D.R."/>
            <person name="Luo J.G."/>
            <person name="Rep M."/>
            <person name="Liu H."/>
            <person name="Yang S."/>
            <person name="Wang J."/>
            <person name="Krasnoff S.B."/>
            <person name="Xu Y."/>
            <person name="Molnar I."/>
            <person name="Lin M."/>
        </authorList>
    </citation>
    <scope>NUCLEOTIDE SEQUENCE [LARGE SCALE GENOMIC DNA]</scope>
    <source>
        <strain evidence="2 3">ARSEF 6962</strain>
    </source>
</reference>
<dbReference type="RefSeq" id="XP_040656420.1">
    <property type="nucleotide sequence ID" value="XM_040801387.1"/>
</dbReference>
<organism evidence="2 3">
    <name type="scientific">Drechmeria coniospora</name>
    <name type="common">Nematophagous fungus</name>
    <name type="synonym">Meria coniospora</name>
    <dbReference type="NCBI Taxonomy" id="98403"/>
    <lineage>
        <taxon>Eukaryota</taxon>
        <taxon>Fungi</taxon>
        <taxon>Dikarya</taxon>
        <taxon>Ascomycota</taxon>
        <taxon>Pezizomycotina</taxon>
        <taxon>Sordariomycetes</taxon>
        <taxon>Hypocreomycetidae</taxon>
        <taxon>Hypocreales</taxon>
        <taxon>Ophiocordycipitaceae</taxon>
        <taxon>Drechmeria</taxon>
    </lineage>
</organism>
<feature type="region of interest" description="Disordered" evidence="1">
    <location>
        <begin position="604"/>
        <end position="675"/>
    </location>
</feature>
<comment type="caution">
    <text evidence="2">The sequence shown here is derived from an EMBL/GenBank/DDBJ whole genome shotgun (WGS) entry which is preliminary data.</text>
</comment>
<feature type="compositionally biased region" description="Polar residues" evidence="1">
    <location>
        <begin position="35"/>
        <end position="44"/>
    </location>
</feature>
<dbReference type="Proteomes" id="UP000076580">
    <property type="component" value="Chromosome 02"/>
</dbReference>
<feature type="compositionally biased region" description="Low complexity" evidence="1">
    <location>
        <begin position="653"/>
        <end position="673"/>
    </location>
</feature>
<feature type="compositionally biased region" description="Basic and acidic residues" evidence="1">
    <location>
        <begin position="607"/>
        <end position="618"/>
    </location>
</feature>
<evidence type="ECO:0000256" key="1">
    <source>
        <dbReference type="SAM" id="MobiDB-lite"/>
    </source>
</evidence>
<feature type="compositionally biased region" description="Basic and acidic residues" evidence="1">
    <location>
        <begin position="380"/>
        <end position="394"/>
    </location>
</feature>
<feature type="compositionally biased region" description="Low complexity" evidence="1">
    <location>
        <begin position="251"/>
        <end position="282"/>
    </location>
</feature>
<feature type="compositionally biased region" description="Low complexity" evidence="1">
    <location>
        <begin position="85"/>
        <end position="113"/>
    </location>
</feature>
<evidence type="ECO:0000313" key="3">
    <source>
        <dbReference type="Proteomes" id="UP000076580"/>
    </source>
</evidence>
<name>A0A151GJ10_DRECN</name>
<gene>
    <name evidence="2" type="ORF">DCS_04075</name>
</gene>